<evidence type="ECO:0000256" key="3">
    <source>
        <dbReference type="ARBA" id="ARBA00023078"/>
    </source>
</evidence>
<keyword evidence="1" id="KW-0150">Chloroplast</keyword>
<evidence type="ECO:0000256" key="4">
    <source>
        <dbReference type="SAM" id="MobiDB-lite"/>
    </source>
</evidence>
<dbReference type="InterPro" id="IPR032675">
    <property type="entry name" value="LRR_dom_sf"/>
</dbReference>
<feature type="compositionally biased region" description="Polar residues" evidence="4">
    <location>
        <begin position="14"/>
        <end position="23"/>
    </location>
</feature>
<dbReference type="PANTHER" id="PTHR13382">
    <property type="entry name" value="MITOCHONDRIAL ATP SYNTHASE COUPLING FACTOR B"/>
    <property type="match status" value="1"/>
</dbReference>
<comment type="caution">
    <text evidence="6">The sequence shown here is derived from an EMBL/GenBank/DDBJ whole genome shotgun (WGS) entry which is preliminary data.</text>
</comment>
<sequence>MDVEISHTTETGKQEITNGSIQSGPPPEAMFFALAYLPLFELLSMGQVCRSLRDAVNNDILPWLTIMVKRPLNSRISDDFLMKITARGNGQLRSLALVNCFKITDDGLHSVIAQNPQLNKLYIPGCTGLTHEGVIRAVKMITERNHNILTLKINGIYNITEEHLKTLCSLLGINQKREQQQQKQWQTVYMHEYKRFSNFRGEETGCSIDMDICPKCNQVRMVFDCPREQCERKWCRGCYLCIPRCEECGRCVELDEQSDAACEEILCLDCWFQLPKCNFCNKPYCNQHAFQQCSLPDSSGFLCDVCHAKFITDFYNLDCTYV</sequence>
<dbReference type="InterPro" id="IPR017900">
    <property type="entry name" value="4Fe4S_Fe_S_CS"/>
</dbReference>
<evidence type="ECO:0000256" key="1">
    <source>
        <dbReference type="ARBA" id="ARBA00022528"/>
    </source>
</evidence>
<proteinExistence type="predicted"/>
<feature type="domain" description="F-box" evidence="5">
    <location>
        <begin position="26"/>
        <end position="61"/>
    </location>
</feature>
<keyword evidence="3" id="KW-0793">Thylakoid</keyword>
<dbReference type="GO" id="GO:0005737">
    <property type="term" value="C:cytoplasm"/>
    <property type="evidence" value="ECO:0007669"/>
    <property type="project" value="TreeGrafter"/>
</dbReference>
<name>A0AA88XHW5_9ASTE</name>
<dbReference type="Pfam" id="PF00646">
    <property type="entry name" value="F-box"/>
    <property type="match status" value="1"/>
</dbReference>
<dbReference type="InterPro" id="IPR036047">
    <property type="entry name" value="F-box-like_dom_sf"/>
</dbReference>
<dbReference type="EMBL" id="JAVXUP010000011">
    <property type="protein sequence ID" value="KAK3043073.1"/>
    <property type="molecule type" value="Genomic_DNA"/>
</dbReference>
<dbReference type="SUPFAM" id="SSF81383">
    <property type="entry name" value="F-box domain"/>
    <property type="match status" value="1"/>
</dbReference>
<evidence type="ECO:0000313" key="7">
    <source>
        <dbReference type="Proteomes" id="UP001188597"/>
    </source>
</evidence>
<keyword evidence="7" id="KW-1185">Reference proteome</keyword>
<dbReference type="InterPro" id="IPR001810">
    <property type="entry name" value="F-box_dom"/>
</dbReference>
<dbReference type="Gene3D" id="3.80.10.10">
    <property type="entry name" value="Ribonuclease Inhibitor"/>
    <property type="match status" value="1"/>
</dbReference>
<dbReference type="PROSITE" id="PS00198">
    <property type="entry name" value="4FE4S_FER_1"/>
    <property type="match status" value="1"/>
</dbReference>
<dbReference type="InterPro" id="IPR050648">
    <property type="entry name" value="F-box_LRR-repeat"/>
</dbReference>
<dbReference type="Proteomes" id="UP001188597">
    <property type="component" value="Unassembled WGS sequence"/>
</dbReference>
<gene>
    <name evidence="6" type="ORF">RJ639_001188</name>
</gene>
<evidence type="ECO:0000259" key="5">
    <source>
        <dbReference type="Pfam" id="PF00646"/>
    </source>
</evidence>
<feature type="compositionally biased region" description="Basic and acidic residues" evidence="4">
    <location>
        <begin position="1"/>
        <end position="13"/>
    </location>
</feature>
<protein>
    <recommendedName>
        <fullName evidence="5">F-box domain-containing protein</fullName>
    </recommendedName>
</protein>
<accession>A0AA88XHW5</accession>
<evidence type="ECO:0000256" key="2">
    <source>
        <dbReference type="ARBA" id="ARBA00022640"/>
    </source>
</evidence>
<organism evidence="6 7">
    <name type="scientific">Escallonia herrerae</name>
    <dbReference type="NCBI Taxonomy" id="1293975"/>
    <lineage>
        <taxon>Eukaryota</taxon>
        <taxon>Viridiplantae</taxon>
        <taxon>Streptophyta</taxon>
        <taxon>Embryophyta</taxon>
        <taxon>Tracheophyta</taxon>
        <taxon>Spermatophyta</taxon>
        <taxon>Magnoliopsida</taxon>
        <taxon>eudicotyledons</taxon>
        <taxon>Gunneridae</taxon>
        <taxon>Pentapetalae</taxon>
        <taxon>asterids</taxon>
        <taxon>campanulids</taxon>
        <taxon>Escalloniales</taxon>
        <taxon>Escalloniaceae</taxon>
        <taxon>Escallonia</taxon>
    </lineage>
</organism>
<reference evidence="6" key="1">
    <citation type="submission" date="2022-12" db="EMBL/GenBank/DDBJ databases">
        <title>Draft genome assemblies for two species of Escallonia (Escalloniales).</title>
        <authorList>
            <person name="Chanderbali A."/>
            <person name="Dervinis C."/>
            <person name="Anghel I."/>
            <person name="Soltis D."/>
            <person name="Soltis P."/>
            <person name="Zapata F."/>
        </authorList>
    </citation>
    <scope>NUCLEOTIDE SEQUENCE</scope>
    <source>
        <strain evidence="6">UCBG64.0493</strain>
        <tissue evidence="6">Leaf</tissue>
    </source>
</reference>
<dbReference type="SUPFAM" id="SSF52047">
    <property type="entry name" value="RNI-like"/>
    <property type="match status" value="1"/>
</dbReference>
<feature type="region of interest" description="Disordered" evidence="4">
    <location>
        <begin position="1"/>
        <end position="23"/>
    </location>
</feature>
<evidence type="ECO:0000313" key="6">
    <source>
        <dbReference type="EMBL" id="KAK3043073.1"/>
    </source>
</evidence>
<dbReference type="AlphaFoldDB" id="A0AA88XHW5"/>
<keyword evidence="2" id="KW-0934">Plastid</keyword>
<dbReference type="PANTHER" id="PTHR13382:SF16">
    <property type="entry name" value="F-BOX PROTEIN SKIP28"/>
    <property type="match status" value="1"/>
</dbReference>